<dbReference type="EMBL" id="PGGS01000039">
    <property type="protein sequence ID" value="PNH11049.1"/>
    <property type="molecule type" value="Genomic_DNA"/>
</dbReference>
<dbReference type="PROSITE" id="PS50011">
    <property type="entry name" value="PROTEIN_KINASE_DOM"/>
    <property type="match status" value="1"/>
</dbReference>
<organism evidence="10 11">
    <name type="scientific">Tetrabaena socialis</name>
    <dbReference type="NCBI Taxonomy" id="47790"/>
    <lineage>
        <taxon>Eukaryota</taxon>
        <taxon>Viridiplantae</taxon>
        <taxon>Chlorophyta</taxon>
        <taxon>core chlorophytes</taxon>
        <taxon>Chlorophyceae</taxon>
        <taxon>CS clade</taxon>
        <taxon>Chlamydomonadales</taxon>
        <taxon>Tetrabaenaceae</taxon>
        <taxon>Tetrabaena</taxon>
    </lineage>
</organism>
<feature type="compositionally biased region" description="Polar residues" evidence="7">
    <location>
        <begin position="520"/>
        <end position="530"/>
    </location>
</feature>
<feature type="compositionally biased region" description="Low complexity" evidence="7">
    <location>
        <begin position="374"/>
        <end position="389"/>
    </location>
</feature>
<evidence type="ECO:0000313" key="10">
    <source>
        <dbReference type="EMBL" id="PNH11049.1"/>
    </source>
</evidence>
<dbReference type="PANTHER" id="PTHR44329">
    <property type="entry name" value="SERINE/THREONINE-PROTEIN KINASE TNNI3K-RELATED"/>
    <property type="match status" value="1"/>
</dbReference>
<feature type="binding site" evidence="6">
    <location>
        <position position="450"/>
    </location>
    <ligand>
        <name>ATP</name>
        <dbReference type="ChEBI" id="CHEBI:30616"/>
    </ligand>
</feature>
<evidence type="ECO:0000256" key="7">
    <source>
        <dbReference type="SAM" id="MobiDB-lite"/>
    </source>
</evidence>
<sequence>ASDTRSLFALLQQPGVQSIRLSGDIVIRAEELPAQRPILLDRNVTISGGQDVGAPLPDLSSTLPNMTMLDFAFLPVLIRLAPGVVLRFECIEVWRATYRSFTYLTFLARSPGAEVQFVRSIQHRLACLPPPARMTNLLSLPGQPPNRSQQAGEVMSPPLCWRTAGGAGGAAARRPTDVAGGVPEASVPAGATCRSPFLQLLNVSYLALLLDTDLENNGGYVVTYLDSLFACDWPVSDACIAQEGAARCQSEMTSEHEREYDDVPPPDAAAGGPPRLALALGVGLGGGALVLCGILAAAALLVRRRRHSRGRRGTDSSNEEVLAVAVVGGQAGDEEGRLGGPMVVVGCTAADKSTPSNTVSNAGAPGSSTGASQGRGAAAPHAGEAGEPRLPSRPSAADLSLADSGQVEAVRRQLAAGGQVAAVQVLEPIGAGSFARVYRGLWQGRVVALKVMVLPSGIRQQQAQMEAAVSASMNHPSIVQTYSYSFRMVLDSTSSWSRQRSRLGSATDALPPPAAPATVAISSVGSSSATPGGDQPHGYELQLVLEYCDLGSLRGALDLGAFHRRGAAAEATGRGGAGEDGREENAGGGGAGECGGGDGKAGAGWLAAQVPAFRYGLMLAVAYDVASALLHLHTHGIVHGDVKACNVLLTSGSGGRSVGIPAPGAATLRGNMGAATCRGNRRSDPPTQSSDGGSPGRAWSREEVQQRLMAGPVLAKLADFGLATYVDEREGTHVSATSAQASRGGAGEGRDGTWEGGTLSHVAPELLLHGHISRHVDTYAFGILLHELFTGGRAYSGVPKALLPHQVAVQGLRPVLPPYTPPAFRLLVESCWDANPHSRPSIQGVMAALQSMRAAQGAAAAEAAAAAADSDSGPAVAGEWVAVPPGFEVFGGARGGAAEFHAPVRSSQFSLYA</sequence>
<keyword evidence="4 10" id="KW-0418">Kinase</keyword>
<evidence type="ECO:0000256" key="3">
    <source>
        <dbReference type="ARBA" id="ARBA00022741"/>
    </source>
</evidence>
<protein>
    <submittedName>
        <fullName evidence="10">Putative serine/threonine-protein kinase</fullName>
    </submittedName>
</protein>
<accession>A0A2J8AEW5</accession>
<feature type="region of interest" description="Disordered" evidence="7">
    <location>
        <begin position="570"/>
        <end position="593"/>
    </location>
</feature>
<evidence type="ECO:0000256" key="2">
    <source>
        <dbReference type="ARBA" id="ARBA00022679"/>
    </source>
</evidence>
<comment type="caution">
    <text evidence="10">The sequence shown here is derived from an EMBL/GenBank/DDBJ whole genome shotgun (WGS) entry which is preliminary data.</text>
</comment>
<evidence type="ECO:0000256" key="5">
    <source>
        <dbReference type="ARBA" id="ARBA00022840"/>
    </source>
</evidence>
<keyword evidence="1" id="KW-0723">Serine/threonine-protein kinase</keyword>
<feature type="non-terminal residue" evidence="10">
    <location>
        <position position="913"/>
    </location>
</feature>
<dbReference type="PANTHER" id="PTHR44329:SF214">
    <property type="entry name" value="PROTEIN KINASE DOMAIN-CONTAINING PROTEIN"/>
    <property type="match status" value="1"/>
</dbReference>
<name>A0A2J8AEW5_9CHLO</name>
<evidence type="ECO:0000256" key="8">
    <source>
        <dbReference type="SAM" id="Phobius"/>
    </source>
</evidence>
<feature type="region of interest" description="Disordered" evidence="7">
    <location>
        <begin position="677"/>
        <end position="699"/>
    </location>
</feature>
<feature type="region of interest" description="Disordered" evidence="7">
    <location>
        <begin position="733"/>
        <end position="752"/>
    </location>
</feature>
<evidence type="ECO:0000256" key="4">
    <source>
        <dbReference type="ARBA" id="ARBA00022777"/>
    </source>
</evidence>
<dbReference type="Pfam" id="PF07714">
    <property type="entry name" value="PK_Tyr_Ser-Thr"/>
    <property type="match status" value="2"/>
</dbReference>
<dbReference type="SUPFAM" id="SSF56112">
    <property type="entry name" value="Protein kinase-like (PK-like)"/>
    <property type="match status" value="1"/>
</dbReference>
<keyword evidence="8" id="KW-1133">Transmembrane helix</keyword>
<feature type="compositionally biased region" description="Polar residues" evidence="7">
    <location>
        <begin position="352"/>
        <end position="372"/>
    </location>
</feature>
<dbReference type="InterPro" id="IPR000719">
    <property type="entry name" value="Prot_kinase_dom"/>
</dbReference>
<feature type="domain" description="Protein kinase" evidence="9">
    <location>
        <begin position="423"/>
        <end position="852"/>
    </location>
</feature>
<dbReference type="InterPro" id="IPR008271">
    <property type="entry name" value="Ser/Thr_kinase_AS"/>
</dbReference>
<dbReference type="PROSITE" id="PS00108">
    <property type="entry name" value="PROTEIN_KINASE_ST"/>
    <property type="match status" value="1"/>
</dbReference>
<keyword evidence="3 6" id="KW-0547">Nucleotide-binding</keyword>
<dbReference type="Gene3D" id="1.10.510.10">
    <property type="entry name" value="Transferase(Phosphotransferase) domain 1"/>
    <property type="match status" value="1"/>
</dbReference>
<feature type="non-terminal residue" evidence="10">
    <location>
        <position position="1"/>
    </location>
</feature>
<gene>
    <name evidence="10" type="ORF">TSOC_002126</name>
</gene>
<dbReference type="InterPro" id="IPR051681">
    <property type="entry name" value="Ser/Thr_Kinases-Pseudokinases"/>
</dbReference>
<evidence type="ECO:0000259" key="9">
    <source>
        <dbReference type="PROSITE" id="PS50011"/>
    </source>
</evidence>
<keyword evidence="8" id="KW-0472">Membrane</keyword>
<keyword evidence="5 6" id="KW-0067">ATP-binding</keyword>
<dbReference type="GO" id="GO:0004674">
    <property type="term" value="F:protein serine/threonine kinase activity"/>
    <property type="evidence" value="ECO:0007669"/>
    <property type="project" value="UniProtKB-KW"/>
</dbReference>
<dbReference type="SMART" id="SM00220">
    <property type="entry name" value="S_TKc"/>
    <property type="match status" value="1"/>
</dbReference>
<feature type="region of interest" description="Disordered" evidence="7">
    <location>
        <begin position="250"/>
        <end position="269"/>
    </location>
</feature>
<dbReference type="GO" id="GO:0005524">
    <property type="term" value="F:ATP binding"/>
    <property type="evidence" value="ECO:0007669"/>
    <property type="project" value="UniProtKB-UniRule"/>
</dbReference>
<proteinExistence type="predicted"/>
<reference evidence="10 11" key="1">
    <citation type="journal article" date="2017" name="Mol. Biol. Evol.">
        <title>The 4-celled Tetrabaena socialis nuclear genome reveals the essential components for genetic control of cell number at the origin of multicellularity in the volvocine lineage.</title>
        <authorList>
            <person name="Featherston J."/>
            <person name="Arakaki Y."/>
            <person name="Hanschen E.R."/>
            <person name="Ferris P.J."/>
            <person name="Michod R.E."/>
            <person name="Olson B.J.S.C."/>
            <person name="Nozaki H."/>
            <person name="Durand P.M."/>
        </authorList>
    </citation>
    <scope>NUCLEOTIDE SEQUENCE [LARGE SCALE GENOMIC DNA]</scope>
    <source>
        <strain evidence="10 11">NIES-571</strain>
    </source>
</reference>
<evidence type="ECO:0000313" key="11">
    <source>
        <dbReference type="Proteomes" id="UP000236333"/>
    </source>
</evidence>
<keyword evidence="11" id="KW-1185">Reference proteome</keyword>
<dbReference type="InterPro" id="IPR017441">
    <property type="entry name" value="Protein_kinase_ATP_BS"/>
</dbReference>
<feature type="transmembrane region" description="Helical" evidence="8">
    <location>
        <begin position="276"/>
        <end position="302"/>
    </location>
</feature>
<dbReference type="OrthoDB" id="551875at2759"/>
<feature type="region of interest" description="Disordered" evidence="7">
    <location>
        <begin position="503"/>
        <end position="535"/>
    </location>
</feature>
<dbReference type="Proteomes" id="UP000236333">
    <property type="component" value="Unassembled WGS sequence"/>
</dbReference>
<keyword evidence="2" id="KW-0808">Transferase</keyword>
<keyword evidence="8" id="KW-0812">Transmembrane</keyword>
<evidence type="ECO:0000256" key="6">
    <source>
        <dbReference type="PROSITE-ProRule" id="PRU10141"/>
    </source>
</evidence>
<dbReference type="AlphaFoldDB" id="A0A2J8AEW5"/>
<dbReference type="InterPro" id="IPR011009">
    <property type="entry name" value="Kinase-like_dom_sf"/>
</dbReference>
<dbReference type="PROSITE" id="PS00107">
    <property type="entry name" value="PROTEIN_KINASE_ATP"/>
    <property type="match status" value="1"/>
</dbReference>
<feature type="region of interest" description="Disordered" evidence="7">
    <location>
        <begin position="352"/>
        <end position="397"/>
    </location>
</feature>
<evidence type="ECO:0000256" key="1">
    <source>
        <dbReference type="ARBA" id="ARBA00022527"/>
    </source>
</evidence>
<dbReference type="Gene3D" id="3.30.200.20">
    <property type="entry name" value="Phosphorylase Kinase, domain 1"/>
    <property type="match status" value="1"/>
</dbReference>
<dbReference type="InterPro" id="IPR001245">
    <property type="entry name" value="Ser-Thr/Tyr_kinase_cat_dom"/>
</dbReference>